<sequence length="119" mass="12119">MGAKQSSPAANGRTRAYSGSDLPSSTSTTSNGNGRTAAMAMSYHSRLTGPREPQRPPVNILAPGRGPWEAVLEGQGQDPSQASTSPTAVEPTAHRSLAAAPRRRQRGTGPAGGKGVPGC</sequence>
<organism evidence="2 3">
    <name type="scientific">Oncorhynchus mykiss</name>
    <name type="common">Rainbow trout</name>
    <name type="synonym">Salmo gairdneri</name>
    <dbReference type="NCBI Taxonomy" id="8022"/>
    <lineage>
        <taxon>Eukaryota</taxon>
        <taxon>Metazoa</taxon>
        <taxon>Chordata</taxon>
        <taxon>Craniata</taxon>
        <taxon>Vertebrata</taxon>
        <taxon>Euteleostomi</taxon>
        <taxon>Actinopterygii</taxon>
        <taxon>Neopterygii</taxon>
        <taxon>Teleostei</taxon>
        <taxon>Protacanthopterygii</taxon>
        <taxon>Salmoniformes</taxon>
        <taxon>Salmonidae</taxon>
        <taxon>Salmoninae</taxon>
        <taxon>Oncorhynchus</taxon>
    </lineage>
</organism>
<dbReference type="AlphaFoldDB" id="A0A060Y896"/>
<name>A0A060Y896_ONCMY</name>
<protein>
    <submittedName>
        <fullName evidence="2">Uncharacterized protein</fullName>
    </submittedName>
</protein>
<accession>A0A060Y896</accession>
<dbReference type="PaxDb" id="8022-A0A060Y896"/>
<evidence type="ECO:0000256" key="1">
    <source>
        <dbReference type="SAM" id="MobiDB-lite"/>
    </source>
</evidence>
<feature type="compositionally biased region" description="Polar residues" evidence="1">
    <location>
        <begin position="77"/>
        <end position="87"/>
    </location>
</feature>
<dbReference type="EMBL" id="FR908420">
    <property type="protein sequence ID" value="CDQ88158.1"/>
    <property type="molecule type" value="Genomic_DNA"/>
</dbReference>
<gene>
    <name evidence="2" type="ORF">GSONMT00034881001</name>
</gene>
<evidence type="ECO:0000313" key="2">
    <source>
        <dbReference type="EMBL" id="CDQ88158.1"/>
    </source>
</evidence>
<feature type="compositionally biased region" description="Gly residues" evidence="1">
    <location>
        <begin position="109"/>
        <end position="119"/>
    </location>
</feature>
<reference evidence="2" key="1">
    <citation type="journal article" date="2014" name="Nat. Commun.">
        <title>The rainbow trout genome provides novel insights into evolution after whole-genome duplication in vertebrates.</title>
        <authorList>
            <person name="Berthelot C."/>
            <person name="Brunet F."/>
            <person name="Chalopin D."/>
            <person name="Juanchich A."/>
            <person name="Bernard M."/>
            <person name="Noel B."/>
            <person name="Bento P."/>
            <person name="Da Silva C."/>
            <person name="Labadie K."/>
            <person name="Alberti A."/>
            <person name="Aury J.M."/>
            <person name="Louis A."/>
            <person name="Dehais P."/>
            <person name="Bardou P."/>
            <person name="Montfort J."/>
            <person name="Klopp C."/>
            <person name="Cabau C."/>
            <person name="Gaspin C."/>
            <person name="Thorgaard G.H."/>
            <person name="Boussaha M."/>
            <person name="Quillet E."/>
            <person name="Guyomard R."/>
            <person name="Galiana D."/>
            <person name="Bobe J."/>
            <person name="Volff J.N."/>
            <person name="Genet C."/>
            <person name="Wincker P."/>
            <person name="Jaillon O."/>
            <person name="Roest Crollius H."/>
            <person name="Guiguen Y."/>
        </authorList>
    </citation>
    <scope>NUCLEOTIDE SEQUENCE [LARGE SCALE GENOMIC DNA]</scope>
</reference>
<proteinExistence type="predicted"/>
<reference evidence="2" key="2">
    <citation type="submission" date="2014-03" db="EMBL/GenBank/DDBJ databases">
        <authorList>
            <person name="Genoscope - CEA"/>
        </authorList>
    </citation>
    <scope>NUCLEOTIDE SEQUENCE</scope>
</reference>
<feature type="region of interest" description="Disordered" evidence="1">
    <location>
        <begin position="1"/>
        <end position="119"/>
    </location>
</feature>
<dbReference type="Proteomes" id="UP000193380">
    <property type="component" value="Unassembled WGS sequence"/>
</dbReference>
<evidence type="ECO:0000313" key="3">
    <source>
        <dbReference type="Proteomes" id="UP000193380"/>
    </source>
</evidence>
<dbReference type="STRING" id="8022.A0A060Y896"/>